<dbReference type="AlphaFoldDB" id="A0A0D8L9S7"/>
<dbReference type="Gene3D" id="1.20.58.90">
    <property type="match status" value="1"/>
</dbReference>
<comment type="caution">
    <text evidence="1">The sequence shown here is derived from an EMBL/GenBank/DDBJ whole genome shotgun (WGS) entry which is preliminary data.</text>
</comment>
<dbReference type="EMBL" id="JZSH01000097">
    <property type="protein sequence ID" value="KJF77866.1"/>
    <property type="molecule type" value="Genomic_DNA"/>
</dbReference>
<reference evidence="1 2" key="1">
    <citation type="submission" date="2015-02" db="EMBL/GenBank/DDBJ databases">
        <title>Whole genome shotgun sequencing of cultured foodborne pathogen.</title>
        <authorList>
            <person name="Timme R."/>
            <person name="Allard M.W."/>
            <person name="Strain E."/>
            <person name="Evans P.S."/>
            <person name="Brown E."/>
        </authorList>
    </citation>
    <scope>NUCLEOTIDE SEQUENCE [LARGE SCALE GENOMIC DNA]</scope>
    <source>
        <strain evidence="1 2">GCSL-TSO-24</strain>
    </source>
</reference>
<name>A0A0D8L9S7_MORMO</name>
<organism evidence="1 2">
    <name type="scientific">Morganella morganii</name>
    <name type="common">Proteus morganii</name>
    <dbReference type="NCBI Taxonomy" id="582"/>
    <lineage>
        <taxon>Bacteria</taxon>
        <taxon>Pseudomonadati</taxon>
        <taxon>Pseudomonadota</taxon>
        <taxon>Gammaproteobacteria</taxon>
        <taxon>Enterobacterales</taxon>
        <taxon>Morganellaceae</taxon>
        <taxon>Morganella</taxon>
    </lineage>
</organism>
<gene>
    <name evidence="1" type="ORF">UA45_09870</name>
</gene>
<dbReference type="PATRIC" id="fig|582.24.peg.3100"/>
<evidence type="ECO:0000313" key="2">
    <source>
        <dbReference type="Proteomes" id="UP000032582"/>
    </source>
</evidence>
<evidence type="ECO:0000313" key="1">
    <source>
        <dbReference type="EMBL" id="KJF77866.1"/>
    </source>
</evidence>
<proteinExistence type="predicted"/>
<protein>
    <submittedName>
        <fullName evidence="1">Uncharacterized protein</fullName>
    </submittedName>
</protein>
<dbReference type="Proteomes" id="UP000032582">
    <property type="component" value="Unassembled WGS sequence"/>
</dbReference>
<sequence length="87" mass="9706">MADVAKKNDAITFSSLTTQFESPIQKDNEELNRLMNNLQSHKKDTANAYDMAMLQACSSSLNIKCSALSAMIRQHKENLSTPIGNMR</sequence>
<accession>A0A0D8L9S7</accession>